<evidence type="ECO:0000313" key="2">
    <source>
        <dbReference type="EMBL" id="KIM61652.1"/>
    </source>
</evidence>
<dbReference type="OrthoDB" id="3187054at2759"/>
<proteinExistence type="predicted"/>
<dbReference type="EMBL" id="KN822049">
    <property type="protein sequence ID" value="KIM61652.1"/>
    <property type="molecule type" value="Genomic_DNA"/>
</dbReference>
<protein>
    <submittedName>
        <fullName evidence="2">Uncharacterized protein</fullName>
    </submittedName>
</protein>
<dbReference type="InParanoid" id="A0A0C3A9U6"/>
<feature type="non-terminal residue" evidence="2">
    <location>
        <position position="121"/>
    </location>
</feature>
<name>A0A0C3A9U6_9AGAM</name>
<dbReference type="Proteomes" id="UP000053989">
    <property type="component" value="Unassembled WGS sequence"/>
</dbReference>
<dbReference type="HOGENOM" id="CLU_125098_0_0_1"/>
<reference evidence="2 3" key="1">
    <citation type="submission" date="2014-04" db="EMBL/GenBank/DDBJ databases">
        <authorList>
            <consortium name="DOE Joint Genome Institute"/>
            <person name="Kuo A."/>
            <person name="Kohler A."/>
            <person name="Nagy L.G."/>
            <person name="Floudas D."/>
            <person name="Copeland A."/>
            <person name="Barry K.W."/>
            <person name="Cichocki N."/>
            <person name="Veneault-Fourrey C."/>
            <person name="LaButti K."/>
            <person name="Lindquist E.A."/>
            <person name="Lipzen A."/>
            <person name="Lundell T."/>
            <person name="Morin E."/>
            <person name="Murat C."/>
            <person name="Sun H."/>
            <person name="Tunlid A."/>
            <person name="Henrissat B."/>
            <person name="Grigoriev I.V."/>
            <person name="Hibbett D.S."/>
            <person name="Martin F."/>
            <person name="Nordberg H.P."/>
            <person name="Cantor M.N."/>
            <person name="Hua S.X."/>
        </authorList>
    </citation>
    <scope>NUCLEOTIDE SEQUENCE [LARGE SCALE GENOMIC DNA]</scope>
    <source>
        <strain evidence="2 3">Foug A</strain>
    </source>
</reference>
<keyword evidence="3" id="KW-1185">Reference proteome</keyword>
<feature type="non-terminal residue" evidence="2">
    <location>
        <position position="1"/>
    </location>
</feature>
<accession>A0A0C3A9U6</accession>
<dbReference type="AlphaFoldDB" id="A0A0C3A9U6"/>
<organism evidence="2 3">
    <name type="scientific">Scleroderma citrinum Foug A</name>
    <dbReference type="NCBI Taxonomy" id="1036808"/>
    <lineage>
        <taxon>Eukaryota</taxon>
        <taxon>Fungi</taxon>
        <taxon>Dikarya</taxon>
        <taxon>Basidiomycota</taxon>
        <taxon>Agaricomycotina</taxon>
        <taxon>Agaricomycetes</taxon>
        <taxon>Agaricomycetidae</taxon>
        <taxon>Boletales</taxon>
        <taxon>Sclerodermatineae</taxon>
        <taxon>Sclerodermataceae</taxon>
        <taxon>Scleroderma</taxon>
    </lineage>
</organism>
<feature type="region of interest" description="Disordered" evidence="1">
    <location>
        <begin position="31"/>
        <end position="121"/>
    </location>
</feature>
<gene>
    <name evidence="2" type="ORF">SCLCIDRAFT_93931</name>
</gene>
<evidence type="ECO:0000256" key="1">
    <source>
        <dbReference type="SAM" id="MobiDB-lite"/>
    </source>
</evidence>
<evidence type="ECO:0000313" key="3">
    <source>
        <dbReference type="Proteomes" id="UP000053989"/>
    </source>
</evidence>
<reference evidence="3" key="2">
    <citation type="submission" date="2015-01" db="EMBL/GenBank/DDBJ databases">
        <title>Evolutionary Origins and Diversification of the Mycorrhizal Mutualists.</title>
        <authorList>
            <consortium name="DOE Joint Genome Institute"/>
            <consortium name="Mycorrhizal Genomics Consortium"/>
            <person name="Kohler A."/>
            <person name="Kuo A."/>
            <person name="Nagy L.G."/>
            <person name="Floudas D."/>
            <person name="Copeland A."/>
            <person name="Barry K.W."/>
            <person name="Cichocki N."/>
            <person name="Veneault-Fourrey C."/>
            <person name="LaButti K."/>
            <person name="Lindquist E.A."/>
            <person name="Lipzen A."/>
            <person name="Lundell T."/>
            <person name="Morin E."/>
            <person name="Murat C."/>
            <person name="Riley R."/>
            <person name="Ohm R."/>
            <person name="Sun H."/>
            <person name="Tunlid A."/>
            <person name="Henrissat B."/>
            <person name="Grigoriev I.V."/>
            <person name="Hibbett D.S."/>
            <person name="Martin F."/>
        </authorList>
    </citation>
    <scope>NUCLEOTIDE SEQUENCE [LARGE SCALE GENOMIC DNA]</scope>
    <source>
        <strain evidence="3">Foug A</strain>
    </source>
</reference>
<feature type="compositionally biased region" description="Low complexity" evidence="1">
    <location>
        <begin position="54"/>
        <end position="84"/>
    </location>
</feature>
<sequence>VRFPPSPTLTRVYVAHSSTTYDRSPIVVSPNACALPERGCPGRTYTLDDERPNRSSPSKRGSSSGNHAHPRAASNRASSSPSRPVGDGPIPMRTSPLVRPPLIPDLSSESEESDGFIRLPP</sequence>